<organism evidence="4 5">
    <name type="scientific">Thiopseudomonas alkaliphila</name>
    <dbReference type="NCBI Taxonomy" id="1697053"/>
    <lineage>
        <taxon>Bacteria</taxon>
        <taxon>Pseudomonadati</taxon>
        <taxon>Pseudomonadota</taxon>
        <taxon>Gammaproteobacteria</taxon>
        <taxon>Pseudomonadales</taxon>
        <taxon>Pseudomonadaceae</taxon>
        <taxon>Thiopseudomonas</taxon>
    </lineage>
</organism>
<evidence type="ECO:0000256" key="3">
    <source>
        <dbReference type="SAM" id="SignalP"/>
    </source>
</evidence>
<keyword evidence="3" id="KW-0732">Signal</keyword>
<dbReference type="AlphaFoldDB" id="A0A0K1XBU6"/>
<reference evidence="4 5" key="1">
    <citation type="journal article" date="2015" name="Genome Announc.">
        <title>Genome Sequences of Oblitimonas alkaliphila gen. nov. sp. nov. (Proposed), a Novel Bacterium of the Pseudomonadaceae Family.</title>
        <authorList>
            <person name="Lauer A.C."/>
            <person name="Nicholson A.C."/>
            <person name="Humrighouse B.W."/>
            <person name="Emery B."/>
            <person name="Drobish A."/>
            <person name="Juieng P."/>
            <person name="Loparev V."/>
            <person name="McQuiston J.R."/>
        </authorList>
    </citation>
    <scope>NUCLEOTIDE SEQUENCE [LARGE SCALE GENOMIC DNA]</scope>
    <source>
        <strain evidence="4 5">E5571</strain>
    </source>
</reference>
<gene>
    <name evidence="4" type="ORF">AKN88_00785</name>
</gene>
<evidence type="ECO:0000313" key="4">
    <source>
        <dbReference type="EMBL" id="AKX58637.1"/>
    </source>
</evidence>
<feature type="compositionally biased region" description="Basic residues" evidence="2">
    <location>
        <begin position="138"/>
        <end position="157"/>
    </location>
</feature>
<accession>A0A0K1XBU6</accession>
<feature type="coiled-coil region" evidence="1">
    <location>
        <begin position="62"/>
        <end position="96"/>
    </location>
</feature>
<protein>
    <recommendedName>
        <fullName evidence="6">LTXXQ motif family protein</fullName>
    </recommendedName>
</protein>
<feature type="signal peptide" evidence="3">
    <location>
        <begin position="1"/>
        <end position="22"/>
    </location>
</feature>
<evidence type="ECO:0000256" key="1">
    <source>
        <dbReference type="SAM" id="Coils"/>
    </source>
</evidence>
<dbReference type="Proteomes" id="UP000063953">
    <property type="component" value="Chromosome"/>
</dbReference>
<evidence type="ECO:0008006" key="6">
    <source>
        <dbReference type="Google" id="ProtNLM"/>
    </source>
</evidence>
<dbReference type="EMBL" id="CP012365">
    <property type="protein sequence ID" value="AKX58637.1"/>
    <property type="molecule type" value="Genomic_DNA"/>
</dbReference>
<keyword evidence="5" id="KW-1185">Reference proteome</keyword>
<proteinExistence type="predicted"/>
<feature type="compositionally biased region" description="Basic and acidic residues" evidence="2">
    <location>
        <begin position="104"/>
        <end position="118"/>
    </location>
</feature>
<feature type="region of interest" description="Disordered" evidence="2">
    <location>
        <begin position="104"/>
        <end position="170"/>
    </location>
</feature>
<feature type="compositionally biased region" description="Basic and acidic residues" evidence="2">
    <location>
        <begin position="158"/>
        <end position="170"/>
    </location>
</feature>
<evidence type="ECO:0000256" key="2">
    <source>
        <dbReference type="SAM" id="MobiDB-lite"/>
    </source>
</evidence>
<dbReference type="Gene3D" id="1.20.120.1490">
    <property type="match status" value="1"/>
</dbReference>
<keyword evidence="1" id="KW-0175">Coiled coil</keyword>
<dbReference type="STRING" id="1697053.AKN87_02680"/>
<dbReference type="RefSeq" id="WP_053099540.1">
    <property type="nucleotide sequence ID" value="NZ_CP012365.1"/>
</dbReference>
<feature type="compositionally biased region" description="Basic and acidic residues" evidence="2">
    <location>
        <begin position="128"/>
        <end position="137"/>
    </location>
</feature>
<feature type="chain" id="PRO_5005472021" description="LTXXQ motif family protein" evidence="3">
    <location>
        <begin position="23"/>
        <end position="170"/>
    </location>
</feature>
<sequence length="170" mass="19989">MRQFLMPLALITSIALPITSFAMPPEEAKQYLNKPGIHKVLPAPKVAADAETRRTTKHDRYAQQMQQELKLSDEQVKQLQAVREASRQERRAIQDKYLPEVKRKAMHAEFKSSAEKQQQKMQEILTPEQRKQWSELKQKHRSTMKKHHKGIHKPERKHKSDSAEPRMHRS</sequence>
<name>A0A0K1XBU6_9GAMM</name>
<evidence type="ECO:0000313" key="5">
    <source>
        <dbReference type="Proteomes" id="UP000063953"/>
    </source>
</evidence>